<dbReference type="Gene3D" id="3.40.50.2000">
    <property type="entry name" value="Glycogen Phosphorylase B"/>
    <property type="match status" value="2"/>
</dbReference>
<accession>A0A6N6MCJ2</accession>
<comment type="caution">
    <text evidence="2">The sequence shown here is derived from an EMBL/GenBank/DDBJ whole genome shotgun (WGS) entry which is preliminary data.</text>
</comment>
<gene>
    <name evidence="2" type="ORF">F6U93_11425</name>
</gene>
<organism evidence="2 3">
    <name type="scientific">Pseudotamlana haliotis</name>
    <dbReference type="NCBI Taxonomy" id="2614804"/>
    <lineage>
        <taxon>Bacteria</taxon>
        <taxon>Pseudomonadati</taxon>
        <taxon>Bacteroidota</taxon>
        <taxon>Flavobacteriia</taxon>
        <taxon>Flavobacteriales</taxon>
        <taxon>Flavobacteriaceae</taxon>
        <taxon>Pseudotamlana</taxon>
    </lineage>
</organism>
<sequence length="384" mass="43623">MKKILIIGPIGDFGGRELEAGFIADSLKNNAEILICSTGVISNDSQVFNFVNRKQVVSLKALVFDRNFLIKLFTYFSWLKNNVKGSPLLYLSNKVNKKYFNLNKLVKRELEQMVQNSDVVIICAQLTSNYVKTIIISANKLKIPVFFRTTGTIKSINLSQSNYLELVTQFIHHSKKNAFNLNSQMNLPYKVIDQCAFNEKELLKIPLISKKVKKYLVLGRIEKEKNIDIIIRAFLKVKEKGDLLYIIGAGSELLNLKELSRNNDFIIFTGFVNYQSLKTYFHIADAVVIASKEETGPLVGIEAMAGGKIIISTKVGAMPDRLIETNAFWFEQDVDSLTRQLKRVKNLTSLEVLQISKTNRGRYLENYSLSILKSNYLDVLNNVL</sequence>
<dbReference type="GO" id="GO:0016757">
    <property type="term" value="F:glycosyltransferase activity"/>
    <property type="evidence" value="ECO:0007669"/>
    <property type="project" value="InterPro"/>
</dbReference>
<keyword evidence="2" id="KW-0808">Transferase</keyword>
<evidence type="ECO:0000313" key="3">
    <source>
        <dbReference type="Proteomes" id="UP000441333"/>
    </source>
</evidence>
<proteinExistence type="predicted"/>
<dbReference type="RefSeq" id="WP_150939915.1">
    <property type="nucleotide sequence ID" value="NZ_WAAT01000050.1"/>
</dbReference>
<evidence type="ECO:0000313" key="2">
    <source>
        <dbReference type="EMBL" id="KAB1067025.1"/>
    </source>
</evidence>
<protein>
    <submittedName>
        <fullName evidence="2">Glycosyltransferase family 4 protein</fullName>
    </submittedName>
</protein>
<dbReference type="PANTHER" id="PTHR12526:SF630">
    <property type="entry name" value="GLYCOSYLTRANSFERASE"/>
    <property type="match status" value="1"/>
</dbReference>
<name>A0A6N6MCJ2_9FLAO</name>
<dbReference type="CDD" id="cd03801">
    <property type="entry name" value="GT4_PimA-like"/>
    <property type="match status" value="1"/>
</dbReference>
<dbReference type="AlphaFoldDB" id="A0A6N6MCJ2"/>
<keyword evidence="3" id="KW-1185">Reference proteome</keyword>
<evidence type="ECO:0000259" key="1">
    <source>
        <dbReference type="Pfam" id="PF00534"/>
    </source>
</evidence>
<reference evidence="2 3" key="1">
    <citation type="submission" date="2019-09" db="EMBL/GenBank/DDBJ databases">
        <authorList>
            <person name="Cao W.R."/>
        </authorList>
    </citation>
    <scope>NUCLEOTIDE SEQUENCE [LARGE SCALE GENOMIC DNA]</scope>
    <source>
        <strain evidence="2 3">B1N29</strain>
    </source>
</reference>
<dbReference type="Proteomes" id="UP000441333">
    <property type="component" value="Unassembled WGS sequence"/>
</dbReference>
<feature type="domain" description="Glycosyl transferase family 1" evidence="1">
    <location>
        <begin position="201"/>
        <end position="347"/>
    </location>
</feature>
<dbReference type="Pfam" id="PF00534">
    <property type="entry name" value="Glycos_transf_1"/>
    <property type="match status" value="1"/>
</dbReference>
<dbReference type="EMBL" id="WAAT01000050">
    <property type="protein sequence ID" value="KAB1067025.1"/>
    <property type="molecule type" value="Genomic_DNA"/>
</dbReference>
<dbReference type="InterPro" id="IPR001296">
    <property type="entry name" value="Glyco_trans_1"/>
</dbReference>
<dbReference type="PANTHER" id="PTHR12526">
    <property type="entry name" value="GLYCOSYLTRANSFERASE"/>
    <property type="match status" value="1"/>
</dbReference>
<dbReference type="SUPFAM" id="SSF53756">
    <property type="entry name" value="UDP-Glycosyltransferase/glycogen phosphorylase"/>
    <property type="match status" value="1"/>
</dbReference>